<protein>
    <submittedName>
        <fullName evidence="2">Uncharacterized protein</fullName>
    </submittedName>
</protein>
<name>A0A427XYB1_9TREE</name>
<organism evidence="2 3">
    <name type="scientific">Saitozyma podzolica</name>
    <dbReference type="NCBI Taxonomy" id="1890683"/>
    <lineage>
        <taxon>Eukaryota</taxon>
        <taxon>Fungi</taxon>
        <taxon>Dikarya</taxon>
        <taxon>Basidiomycota</taxon>
        <taxon>Agaricomycotina</taxon>
        <taxon>Tremellomycetes</taxon>
        <taxon>Tremellales</taxon>
        <taxon>Trimorphomycetaceae</taxon>
        <taxon>Saitozyma</taxon>
    </lineage>
</organism>
<dbReference type="EMBL" id="RSCD01000023">
    <property type="protein sequence ID" value="RSH83839.1"/>
    <property type="molecule type" value="Genomic_DNA"/>
</dbReference>
<dbReference type="Proteomes" id="UP000279259">
    <property type="component" value="Unassembled WGS sequence"/>
</dbReference>
<feature type="region of interest" description="Disordered" evidence="1">
    <location>
        <begin position="250"/>
        <end position="279"/>
    </location>
</feature>
<reference evidence="2 3" key="1">
    <citation type="submission" date="2018-11" db="EMBL/GenBank/DDBJ databases">
        <title>Genome sequence of Saitozyma podzolica DSM 27192.</title>
        <authorList>
            <person name="Aliyu H."/>
            <person name="Gorte O."/>
            <person name="Ochsenreither K."/>
        </authorList>
    </citation>
    <scope>NUCLEOTIDE SEQUENCE [LARGE SCALE GENOMIC DNA]</scope>
    <source>
        <strain evidence="2 3">DSM 27192</strain>
    </source>
</reference>
<evidence type="ECO:0000313" key="3">
    <source>
        <dbReference type="Proteomes" id="UP000279259"/>
    </source>
</evidence>
<dbReference type="AlphaFoldDB" id="A0A427XYB1"/>
<proteinExistence type="predicted"/>
<evidence type="ECO:0000256" key="1">
    <source>
        <dbReference type="SAM" id="MobiDB-lite"/>
    </source>
</evidence>
<dbReference type="OrthoDB" id="10328175at2759"/>
<accession>A0A427XYB1</accession>
<comment type="caution">
    <text evidence="2">The sequence shown here is derived from an EMBL/GenBank/DDBJ whole genome shotgun (WGS) entry which is preliminary data.</text>
</comment>
<gene>
    <name evidence="2" type="ORF">EHS25_005454</name>
</gene>
<evidence type="ECO:0000313" key="2">
    <source>
        <dbReference type="EMBL" id="RSH83839.1"/>
    </source>
</evidence>
<keyword evidence="3" id="KW-1185">Reference proteome</keyword>
<sequence>MQSYPSSSSAPTTDIGTASDTLTVGVSGNVICLHTNSPFRRESDWERPRKVKDLKVDVKLERSAEGGWSFSLDDLKKEFEKQAITSYRGTWSGVCNEAFDRHTFDPIETIHIPVTGTCSEGHEFNPYLSMCYEPEDLDLTPGFPKDHHSMGLTTWDVKPSISSPSAYSWPANTLSSMAYHGRQSLKLPDDTYLVRMRPFFCRRHGCLGTVTSIESGGDKIHFSVEPTRTDESGGKEDHHSYRAVITAWRETDSGEEGQGQTETGPETNREILLSQPAIV</sequence>